<keyword evidence="1" id="KW-1133">Transmembrane helix</keyword>
<keyword evidence="1" id="KW-0472">Membrane</keyword>
<evidence type="ECO:0000256" key="1">
    <source>
        <dbReference type="SAM" id="Phobius"/>
    </source>
</evidence>
<dbReference type="EMBL" id="KF540244">
    <property type="protein sequence ID" value="AIF26744.1"/>
    <property type="molecule type" value="Genomic_DNA"/>
</dbReference>
<sequence>MKKATKVLLVIGEVLAFVAAASFFILAMMFFVATSDEQALLKALVDGGMSGVTIETVRSYWIPVLTAWGVVMLLISIFSIPTAIISIICRKKLQAGCEKKSLQGLAICLIIFGALSVEIPIVPAIFMLAMNESNFKKE</sequence>
<organism evidence="2">
    <name type="scientific">uncultured bacterium fosmid pJB84G2</name>
    <dbReference type="NCBI Taxonomy" id="1478072"/>
    <lineage>
        <taxon>Bacteria</taxon>
        <taxon>environmental samples</taxon>
    </lineage>
</organism>
<name>A0A0H3U808_9BACT</name>
<reference evidence="2" key="1">
    <citation type="submission" date="2013-08" db="EMBL/GenBank/DDBJ databases">
        <title>Comparison of modified E. coli strains.</title>
        <authorList>
            <person name="Juergensen J."/>
            <person name="Bonge A."/>
            <person name="Streit W.R."/>
        </authorList>
    </citation>
    <scope>NUCLEOTIDE SEQUENCE</scope>
</reference>
<proteinExistence type="predicted"/>
<feature type="transmembrane region" description="Helical" evidence="1">
    <location>
        <begin position="7"/>
        <end position="32"/>
    </location>
</feature>
<evidence type="ECO:0008006" key="3">
    <source>
        <dbReference type="Google" id="ProtNLM"/>
    </source>
</evidence>
<feature type="transmembrane region" description="Helical" evidence="1">
    <location>
        <begin position="60"/>
        <end position="84"/>
    </location>
</feature>
<evidence type="ECO:0000313" key="2">
    <source>
        <dbReference type="EMBL" id="AIF26744.1"/>
    </source>
</evidence>
<feature type="transmembrane region" description="Helical" evidence="1">
    <location>
        <begin position="105"/>
        <end position="129"/>
    </location>
</feature>
<accession>A0A0H3U808</accession>
<protein>
    <recommendedName>
        <fullName evidence="3">DUF4064 domain-containing protein</fullName>
    </recommendedName>
</protein>
<dbReference type="AlphaFoldDB" id="A0A0H3U808"/>
<keyword evidence="1" id="KW-0812">Transmembrane</keyword>